<gene>
    <name evidence="2" type="ORF">MNBD_BACTEROID06-1320</name>
</gene>
<feature type="compositionally biased region" description="Polar residues" evidence="1">
    <location>
        <begin position="62"/>
        <end position="76"/>
    </location>
</feature>
<feature type="region of interest" description="Disordered" evidence="1">
    <location>
        <begin position="54"/>
        <end position="76"/>
    </location>
</feature>
<name>A0A3B0U7X4_9ZZZZ</name>
<evidence type="ECO:0000313" key="2">
    <source>
        <dbReference type="EMBL" id="VAW27121.1"/>
    </source>
</evidence>
<dbReference type="EMBL" id="UOES01000183">
    <property type="protein sequence ID" value="VAW27121.1"/>
    <property type="molecule type" value="Genomic_DNA"/>
</dbReference>
<reference evidence="2" key="1">
    <citation type="submission" date="2018-06" db="EMBL/GenBank/DDBJ databases">
        <authorList>
            <person name="Zhirakovskaya E."/>
        </authorList>
    </citation>
    <scope>NUCLEOTIDE SEQUENCE</scope>
</reference>
<organism evidence="2">
    <name type="scientific">hydrothermal vent metagenome</name>
    <dbReference type="NCBI Taxonomy" id="652676"/>
    <lineage>
        <taxon>unclassified sequences</taxon>
        <taxon>metagenomes</taxon>
        <taxon>ecological metagenomes</taxon>
    </lineage>
</organism>
<dbReference type="AlphaFoldDB" id="A0A3B0U7X4"/>
<protein>
    <submittedName>
        <fullName evidence="2">Uncharacterized protein</fullName>
    </submittedName>
</protein>
<proteinExistence type="predicted"/>
<accession>A0A3B0U7X4</accession>
<evidence type="ECO:0000256" key="1">
    <source>
        <dbReference type="SAM" id="MobiDB-lite"/>
    </source>
</evidence>
<sequence>MDITTKYNIVAKIINSTDESLLASVKSLVNTDKSDFWNELSEDDKTAINEGLEQLDKGESVPHSSVQNSIKQRLSF</sequence>